<name>A0A2T3IEG1_9GAMM</name>
<feature type="region of interest" description="Disordered" evidence="1">
    <location>
        <begin position="77"/>
        <end position="127"/>
    </location>
</feature>
<feature type="compositionally biased region" description="Polar residues" evidence="1">
    <location>
        <begin position="77"/>
        <end position="88"/>
    </location>
</feature>
<protein>
    <submittedName>
        <fullName evidence="2">Uncharacterized protein</fullName>
    </submittedName>
</protein>
<dbReference type="RefSeq" id="WP_065176744.1">
    <property type="nucleotide sequence ID" value="NZ_LZFA01000027.1"/>
</dbReference>
<reference evidence="2 3" key="1">
    <citation type="submission" date="2018-03" db="EMBL/GenBank/DDBJ databases">
        <title>Whole genome sequencing of Histamine producing bacteria.</title>
        <authorList>
            <person name="Butler K."/>
        </authorList>
    </citation>
    <scope>NUCLEOTIDE SEQUENCE [LARGE SCALE GENOMIC DNA]</scope>
    <source>
        <strain evidence="2 3">BS2</strain>
    </source>
</reference>
<evidence type="ECO:0000313" key="2">
    <source>
        <dbReference type="EMBL" id="PSU21619.1"/>
    </source>
</evidence>
<dbReference type="AlphaFoldDB" id="A0A2T3IEG1"/>
<sequence>MSEKNNEVTPFTEIQQSETNINLAVQQAQKMTEILDSMNIEKATFKTGATFHRDPKTNVATLATDGLMVQQGEHTTTVTMRNPGSTDKQAIEELQNPKPLTQETQGSFSGKSQPWASNTLAQLGDDK</sequence>
<organism evidence="2 3">
    <name type="scientific">Photobacterium aquimaris</name>
    <dbReference type="NCBI Taxonomy" id="512643"/>
    <lineage>
        <taxon>Bacteria</taxon>
        <taxon>Pseudomonadati</taxon>
        <taxon>Pseudomonadota</taxon>
        <taxon>Gammaproteobacteria</taxon>
        <taxon>Vibrionales</taxon>
        <taxon>Vibrionaceae</taxon>
        <taxon>Photobacterium</taxon>
    </lineage>
</organism>
<evidence type="ECO:0000256" key="1">
    <source>
        <dbReference type="SAM" id="MobiDB-lite"/>
    </source>
</evidence>
<comment type="caution">
    <text evidence="2">The sequence shown here is derived from an EMBL/GenBank/DDBJ whole genome shotgun (WGS) entry which is preliminary data.</text>
</comment>
<gene>
    <name evidence="2" type="ORF">CTM88_20695</name>
</gene>
<dbReference type="Proteomes" id="UP000240254">
    <property type="component" value="Unassembled WGS sequence"/>
</dbReference>
<feature type="compositionally biased region" description="Polar residues" evidence="1">
    <location>
        <begin position="98"/>
        <end position="121"/>
    </location>
</feature>
<accession>A0A2T3IEG1</accession>
<proteinExistence type="predicted"/>
<dbReference type="OrthoDB" id="9959420at2"/>
<dbReference type="EMBL" id="PYMK01000045">
    <property type="protein sequence ID" value="PSU21619.1"/>
    <property type="molecule type" value="Genomic_DNA"/>
</dbReference>
<evidence type="ECO:0000313" key="3">
    <source>
        <dbReference type="Proteomes" id="UP000240254"/>
    </source>
</evidence>